<feature type="signal peptide" evidence="2">
    <location>
        <begin position="1"/>
        <end position="18"/>
    </location>
</feature>
<dbReference type="GeneID" id="4322668"/>
<gene>
    <name evidence="3" type="ORF">ATEG_07807</name>
</gene>
<sequence length="211" mass="21696">MMYLRQILTLALVTCAYARPVAHEEMASALSSKDHTSLTGSDEGHEGVMRQGGLEPAPIGQSNDNPDGGYVGAYERDYVVNSPDGGYEGQGGDGWRKTDIPSASNAAGGYEGRTGGKSALEPAPIGQPKDNPDGGYVGAYERDYVVNSPDGGYEGQGGDGWRKTDIPAVSNPEGGHVGDEGFHKGDVPAVSNPDGGSSNPDGGYVGQGAGY</sequence>
<name>Q0CES7_ASPTN</name>
<evidence type="ECO:0000313" key="4">
    <source>
        <dbReference type="Proteomes" id="UP000007963"/>
    </source>
</evidence>
<feature type="compositionally biased region" description="Basic and acidic residues" evidence="1">
    <location>
        <begin position="28"/>
        <end position="48"/>
    </location>
</feature>
<dbReference type="AlphaFoldDB" id="Q0CES7"/>
<evidence type="ECO:0000256" key="2">
    <source>
        <dbReference type="SAM" id="SignalP"/>
    </source>
</evidence>
<feature type="region of interest" description="Disordered" evidence="1">
    <location>
        <begin position="28"/>
        <end position="211"/>
    </location>
</feature>
<keyword evidence="2" id="KW-0732">Signal</keyword>
<dbReference type="HOGENOM" id="CLU_1304633_0_0_1"/>
<organism evidence="3 4">
    <name type="scientific">Aspergillus terreus (strain NIH 2624 / FGSC A1156)</name>
    <dbReference type="NCBI Taxonomy" id="341663"/>
    <lineage>
        <taxon>Eukaryota</taxon>
        <taxon>Fungi</taxon>
        <taxon>Dikarya</taxon>
        <taxon>Ascomycota</taxon>
        <taxon>Pezizomycotina</taxon>
        <taxon>Eurotiomycetes</taxon>
        <taxon>Eurotiomycetidae</taxon>
        <taxon>Eurotiales</taxon>
        <taxon>Aspergillaceae</taxon>
        <taxon>Aspergillus</taxon>
        <taxon>Aspergillus subgen. Circumdati</taxon>
    </lineage>
</organism>
<protein>
    <submittedName>
        <fullName evidence="3">Uncharacterized protein</fullName>
    </submittedName>
</protein>
<dbReference type="EMBL" id="CH476604">
    <property type="protein sequence ID" value="EAU32069.1"/>
    <property type="molecule type" value="Genomic_DNA"/>
</dbReference>
<feature type="compositionally biased region" description="Basic and acidic residues" evidence="1">
    <location>
        <begin position="176"/>
        <end position="186"/>
    </location>
</feature>
<evidence type="ECO:0000256" key="1">
    <source>
        <dbReference type="SAM" id="MobiDB-lite"/>
    </source>
</evidence>
<dbReference type="Proteomes" id="UP000007963">
    <property type="component" value="Unassembled WGS sequence"/>
</dbReference>
<proteinExistence type="predicted"/>
<feature type="chain" id="PRO_5004170228" evidence="2">
    <location>
        <begin position="19"/>
        <end position="211"/>
    </location>
</feature>
<reference evidence="4" key="1">
    <citation type="submission" date="2005-09" db="EMBL/GenBank/DDBJ databases">
        <title>Annotation of the Aspergillus terreus NIH2624 genome.</title>
        <authorList>
            <person name="Birren B.W."/>
            <person name="Lander E.S."/>
            <person name="Galagan J.E."/>
            <person name="Nusbaum C."/>
            <person name="Devon K."/>
            <person name="Henn M."/>
            <person name="Ma L.-J."/>
            <person name="Jaffe D.B."/>
            <person name="Butler J."/>
            <person name="Alvarez P."/>
            <person name="Gnerre S."/>
            <person name="Grabherr M."/>
            <person name="Kleber M."/>
            <person name="Mauceli E.W."/>
            <person name="Brockman W."/>
            <person name="Rounsley S."/>
            <person name="Young S.K."/>
            <person name="LaButti K."/>
            <person name="Pushparaj V."/>
            <person name="DeCaprio D."/>
            <person name="Crawford M."/>
            <person name="Koehrsen M."/>
            <person name="Engels R."/>
            <person name="Montgomery P."/>
            <person name="Pearson M."/>
            <person name="Howarth C."/>
            <person name="Larson L."/>
            <person name="Luoma S."/>
            <person name="White J."/>
            <person name="Alvarado L."/>
            <person name="Kodira C.D."/>
            <person name="Zeng Q."/>
            <person name="Oleary S."/>
            <person name="Yandava C."/>
            <person name="Denning D.W."/>
            <person name="Nierman W.C."/>
            <person name="Milne T."/>
            <person name="Madden K."/>
        </authorList>
    </citation>
    <scope>NUCLEOTIDE SEQUENCE [LARGE SCALE GENOMIC DNA]</scope>
    <source>
        <strain evidence="4">NIH 2624 / FGSC A1156</strain>
    </source>
</reference>
<evidence type="ECO:0000313" key="3">
    <source>
        <dbReference type="EMBL" id="EAU32069.1"/>
    </source>
</evidence>
<dbReference type="VEuPathDB" id="FungiDB:ATEG_07807"/>
<accession>Q0CES7</accession>
<dbReference type="RefSeq" id="XP_001216428.1">
    <property type="nucleotide sequence ID" value="XM_001216428.1"/>
</dbReference>